<reference evidence="2 3" key="1">
    <citation type="submission" date="2020-08" db="EMBL/GenBank/DDBJ databases">
        <title>Novel species isolated from subtropical streams in China.</title>
        <authorList>
            <person name="Lu H."/>
        </authorList>
    </citation>
    <scope>NUCLEOTIDE SEQUENCE [LARGE SCALE GENOMIC DNA]</scope>
    <source>
        <strain evidence="2 3">NL8W</strain>
    </source>
</reference>
<evidence type="ECO:0000313" key="3">
    <source>
        <dbReference type="Proteomes" id="UP000646911"/>
    </source>
</evidence>
<gene>
    <name evidence="2" type="ORF">H8L47_26445</name>
</gene>
<dbReference type="Gene3D" id="2.30.330.10">
    <property type="entry name" value="SpoA-like"/>
    <property type="match status" value="1"/>
</dbReference>
<dbReference type="InterPro" id="IPR036429">
    <property type="entry name" value="SpoA-like_sf"/>
</dbReference>
<dbReference type="Proteomes" id="UP000646911">
    <property type="component" value="Unassembled WGS sequence"/>
</dbReference>
<dbReference type="RefSeq" id="WP_186956829.1">
    <property type="nucleotide sequence ID" value="NZ_JACOFX010000024.1"/>
</dbReference>
<comment type="caution">
    <text evidence="2">The sequence shown here is derived from an EMBL/GenBank/DDBJ whole genome shotgun (WGS) entry which is preliminary data.</text>
</comment>
<proteinExistence type="predicted"/>
<evidence type="ECO:0000259" key="1">
    <source>
        <dbReference type="Pfam" id="PF01052"/>
    </source>
</evidence>
<dbReference type="EMBL" id="JACOFX010000024">
    <property type="protein sequence ID" value="MBC3911118.1"/>
    <property type="molecule type" value="Genomic_DNA"/>
</dbReference>
<evidence type="ECO:0000313" key="2">
    <source>
        <dbReference type="EMBL" id="MBC3911118.1"/>
    </source>
</evidence>
<dbReference type="InterPro" id="IPR001543">
    <property type="entry name" value="FliN-like_C"/>
</dbReference>
<protein>
    <submittedName>
        <fullName evidence="2">FliM/FliN family flagellar motor switch protein</fullName>
    </submittedName>
</protein>
<dbReference type="SUPFAM" id="SSF101801">
    <property type="entry name" value="Surface presentation of antigens (SPOA)"/>
    <property type="match status" value="1"/>
</dbReference>
<dbReference type="Pfam" id="PF01052">
    <property type="entry name" value="FliMN_C"/>
    <property type="match status" value="1"/>
</dbReference>
<organism evidence="2 3">
    <name type="scientific">Undibacterium umbellatum</name>
    <dbReference type="NCBI Taxonomy" id="2762300"/>
    <lineage>
        <taxon>Bacteria</taxon>
        <taxon>Pseudomonadati</taxon>
        <taxon>Pseudomonadota</taxon>
        <taxon>Betaproteobacteria</taxon>
        <taxon>Burkholderiales</taxon>
        <taxon>Oxalobacteraceae</taxon>
        <taxon>Undibacterium</taxon>
    </lineage>
</organism>
<name>A0ABR6ZHB2_9BURK</name>
<sequence length="289" mass="31653">MSEVNAKPQILSSGAVHKMRWWVAAQLDLISKKIDMVNADWSKDWLATGESHSVLASLASASTKKQETSAGWRQVSGEGAQVFWMQTPPRHLEHLQDALFSASESAPVSSKSRGATGKHVASLAWEEYLSKLTELLSRAKAEMTAGTPPQNLYKSWSGAVQLEIQWCGVKMVLVLNQACVEQLLGTDGLAEDENKRKLTRKVPSSKLQSIVQAVQDKKIRIRVELSPCDIELGNLQHIQVGDVIPLPHGLEQPLQVRFANGDALCLAFLGRRSNKKAIEVLAPSSATKT</sequence>
<keyword evidence="2" id="KW-0282">Flagellum</keyword>
<keyword evidence="2" id="KW-0969">Cilium</keyword>
<keyword evidence="3" id="KW-1185">Reference proteome</keyword>
<accession>A0ABR6ZHB2</accession>
<feature type="domain" description="Flagellar motor switch protein FliN-like C-terminal" evidence="1">
    <location>
        <begin position="213"/>
        <end position="281"/>
    </location>
</feature>
<keyword evidence="2" id="KW-0966">Cell projection</keyword>